<name>A0A2G5CUR4_AQUCA</name>
<dbReference type="Proteomes" id="UP000230069">
    <property type="component" value="Unassembled WGS sequence"/>
</dbReference>
<dbReference type="AlphaFoldDB" id="A0A2G5CUR4"/>
<feature type="transmembrane region" description="Helical" evidence="1">
    <location>
        <begin position="44"/>
        <end position="66"/>
    </location>
</feature>
<dbReference type="EMBL" id="KZ305054">
    <property type="protein sequence ID" value="PIA34998.1"/>
    <property type="molecule type" value="Genomic_DNA"/>
</dbReference>
<accession>A0A2G5CUR4</accession>
<evidence type="ECO:0000256" key="1">
    <source>
        <dbReference type="SAM" id="Phobius"/>
    </source>
</evidence>
<keyword evidence="1" id="KW-0812">Transmembrane</keyword>
<keyword evidence="3" id="KW-1185">Reference proteome</keyword>
<protein>
    <submittedName>
        <fullName evidence="2">Uncharacterized protein</fullName>
    </submittedName>
</protein>
<feature type="transmembrane region" description="Helical" evidence="1">
    <location>
        <begin position="21"/>
        <end position="38"/>
    </location>
</feature>
<dbReference type="InParanoid" id="A0A2G5CUR4"/>
<sequence length="89" mass="10390">MLIELDQKAAVSFYLHPSTCWHMRIWVVSCAFLFLFLFHHHQMAALLLCRTWWGLASFCLCSVLGYTTTRPKSLMGNWELNMSPLIIKL</sequence>
<keyword evidence="1" id="KW-1133">Transmembrane helix</keyword>
<gene>
    <name evidence="2" type="ORF">AQUCO_03700329v1</name>
</gene>
<evidence type="ECO:0000313" key="3">
    <source>
        <dbReference type="Proteomes" id="UP000230069"/>
    </source>
</evidence>
<keyword evidence="1" id="KW-0472">Membrane</keyword>
<proteinExistence type="predicted"/>
<evidence type="ECO:0000313" key="2">
    <source>
        <dbReference type="EMBL" id="PIA34998.1"/>
    </source>
</evidence>
<reference evidence="2 3" key="1">
    <citation type="submission" date="2017-09" db="EMBL/GenBank/DDBJ databases">
        <title>WGS assembly of Aquilegia coerulea Goldsmith.</title>
        <authorList>
            <person name="Hodges S."/>
            <person name="Kramer E."/>
            <person name="Nordborg M."/>
            <person name="Tomkins J."/>
            <person name="Borevitz J."/>
            <person name="Derieg N."/>
            <person name="Yan J."/>
            <person name="Mihaltcheva S."/>
            <person name="Hayes R.D."/>
            <person name="Rokhsar D."/>
        </authorList>
    </citation>
    <scope>NUCLEOTIDE SEQUENCE [LARGE SCALE GENOMIC DNA]</scope>
    <source>
        <strain evidence="3">cv. Goldsmith</strain>
    </source>
</reference>
<organism evidence="2 3">
    <name type="scientific">Aquilegia coerulea</name>
    <name type="common">Rocky mountain columbine</name>
    <dbReference type="NCBI Taxonomy" id="218851"/>
    <lineage>
        <taxon>Eukaryota</taxon>
        <taxon>Viridiplantae</taxon>
        <taxon>Streptophyta</taxon>
        <taxon>Embryophyta</taxon>
        <taxon>Tracheophyta</taxon>
        <taxon>Spermatophyta</taxon>
        <taxon>Magnoliopsida</taxon>
        <taxon>Ranunculales</taxon>
        <taxon>Ranunculaceae</taxon>
        <taxon>Thalictroideae</taxon>
        <taxon>Aquilegia</taxon>
    </lineage>
</organism>